<name>A0A8S5UB37_9CAUD</name>
<dbReference type="EMBL" id="BK016059">
    <property type="protein sequence ID" value="DAF91703.1"/>
    <property type="molecule type" value="Genomic_DNA"/>
</dbReference>
<reference evidence="1" key="1">
    <citation type="journal article" date="2021" name="Proc. Natl. Acad. Sci. U.S.A.">
        <title>A Catalog of Tens of Thousands of Viruses from Human Metagenomes Reveals Hidden Associations with Chronic Diseases.</title>
        <authorList>
            <person name="Tisza M.J."/>
            <person name="Buck C.B."/>
        </authorList>
    </citation>
    <scope>NUCLEOTIDE SEQUENCE</scope>
    <source>
        <strain evidence="1">Ct8Cp41</strain>
    </source>
</reference>
<protein>
    <submittedName>
        <fullName evidence="1">Uncharacterized protein</fullName>
    </submittedName>
</protein>
<proteinExistence type="predicted"/>
<accession>A0A8S5UB37</accession>
<evidence type="ECO:0000313" key="1">
    <source>
        <dbReference type="EMBL" id="DAF91703.1"/>
    </source>
</evidence>
<sequence>MFPHTITLYIITEDQVTFEQVTNITVLEGVLLDAAKAANVRSSGMENADAVTVYIPFSVKAYDGQTAEIKRYVSTKEYHAAADKSGLWTLDSAPPTDVSTFIVKGEVVEPEKDFQWINRTHDDVYRINSVDEKDFGSDEMQHWEVGGR</sequence>
<organism evidence="1">
    <name type="scientific">Siphoviridae sp. ct8Cp41</name>
    <dbReference type="NCBI Taxonomy" id="2825358"/>
    <lineage>
        <taxon>Viruses</taxon>
        <taxon>Duplodnaviria</taxon>
        <taxon>Heunggongvirae</taxon>
        <taxon>Uroviricota</taxon>
        <taxon>Caudoviricetes</taxon>
    </lineage>
</organism>